<feature type="compositionally biased region" description="Basic and acidic residues" evidence="8">
    <location>
        <begin position="101"/>
        <end position="116"/>
    </location>
</feature>
<keyword evidence="3 7" id="KW-0227">DNA damage</keyword>
<dbReference type="InParanoid" id="A0A1V8SFY0"/>
<organism evidence="11 12">
    <name type="scientific">Cryoendolithus antarcticus</name>
    <dbReference type="NCBI Taxonomy" id="1507870"/>
    <lineage>
        <taxon>Eukaryota</taxon>
        <taxon>Fungi</taxon>
        <taxon>Dikarya</taxon>
        <taxon>Ascomycota</taxon>
        <taxon>Pezizomycotina</taxon>
        <taxon>Dothideomycetes</taxon>
        <taxon>Dothideomycetidae</taxon>
        <taxon>Cladosporiales</taxon>
        <taxon>Cladosporiaceae</taxon>
        <taxon>Cryoendolithus</taxon>
    </lineage>
</organism>
<feature type="region of interest" description="Disordered" evidence="8">
    <location>
        <begin position="1"/>
        <end position="116"/>
    </location>
</feature>
<comment type="subunit">
    <text evidence="7">Component of the SMC5-SMC6 complex.</text>
</comment>
<evidence type="ECO:0000256" key="6">
    <source>
        <dbReference type="ARBA" id="ARBA00023242"/>
    </source>
</evidence>
<evidence type="ECO:0000256" key="7">
    <source>
        <dbReference type="RuleBase" id="RU365071"/>
    </source>
</evidence>
<dbReference type="GO" id="GO:0006310">
    <property type="term" value="P:DNA recombination"/>
    <property type="evidence" value="ECO:0007669"/>
    <property type="project" value="UniProtKB-UniRule"/>
</dbReference>
<feature type="compositionally biased region" description="Basic and acidic residues" evidence="8">
    <location>
        <begin position="272"/>
        <end position="300"/>
    </location>
</feature>
<comment type="caution">
    <text evidence="11">The sequence shown here is derived from an EMBL/GenBank/DDBJ whole genome shotgun (WGS) entry which is preliminary data.</text>
</comment>
<feature type="region of interest" description="Disordered" evidence="8">
    <location>
        <begin position="198"/>
        <end position="230"/>
    </location>
</feature>
<feature type="region of interest" description="Disordered" evidence="8">
    <location>
        <begin position="252"/>
        <end position="300"/>
    </location>
</feature>
<accession>A0A1V8SFY0</accession>
<feature type="compositionally biased region" description="Low complexity" evidence="8">
    <location>
        <begin position="54"/>
        <end position="66"/>
    </location>
</feature>
<sequence length="465" mass="51536">MARFNERVSSMAPSSRYPSATPGVSDQENNDPNPTTRDKGKGRAMDPPARSSLPTPTSGHSDSTSSGHKRKRGSDESAASPCAAETDEEKFNRYFDPNQDPEERREIKRKSRALERDFNENRAEILSGNDGKLQDLVKRANENFQHVKQTNDATIDSRLMVNLSDAANKQAGHASAGDKSTGIDVDEFLSKCISFMRNGGPVEATSTQPTQRRRQTRRADDSDVDDDEDDELGAVDLDWELLGRHACIPNNSRPPVPSFLLGPLSVQKKQRKETQRRARNGREAAGRESRPEALTREDLDQSDKNGLTAICTRIRSHLIKVSRDASTALGRAGITGFEQLRTPKGQALMKKLRITDTGGPSVFEYVVNPHSFGQTVENLFYVSFLIKEGSCGIELDDNGLPSLLIPNARTDEEGRGQDVSKHQAILSLDYGTWQDLIKAFDITEPMIPHREEERGAQMGARGWYA</sequence>
<comment type="subcellular location">
    <subcellularLocation>
        <location evidence="1 7">Nucleus</location>
    </subcellularLocation>
</comment>
<dbReference type="InterPro" id="IPR029225">
    <property type="entry name" value="Nse4_Nse3-bd"/>
</dbReference>
<evidence type="ECO:0000256" key="1">
    <source>
        <dbReference type="ARBA" id="ARBA00004123"/>
    </source>
</evidence>
<dbReference type="EMBL" id="NAJO01000049">
    <property type="protein sequence ID" value="OQN97989.1"/>
    <property type="molecule type" value="Genomic_DNA"/>
</dbReference>
<dbReference type="InterPro" id="IPR027786">
    <property type="entry name" value="Nse4/EID"/>
</dbReference>
<dbReference type="Pfam" id="PF08743">
    <property type="entry name" value="Nse4_C"/>
    <property type="match status" value="1"/>
</dbReference>
<dbReference type="GO" id="GO:0030915">
    <property type="term" value="C:Smc5-Smc6 complex"/>
    <property type="evidence" value="ECO:0007669"/>
    <property type="project" value="UniProtKB-UniRule"/>
</dbReference>
<reference evidence="12" key="1">
    <citation type="submission" date="2017-03" db="EMBL/GenBank/DDBJ databases">
        <title>Genomes of endolithic fungi from Antarctica.</title>
        <authorList>
            <person name="Coleine C."/>
            <person name="Masonjones S."/>
            <person name="Stajich J.E."/>
        </authorList>
    </citation>
    <scope>NUCLEOTIDE SEQUENCE [LARGE SCALE GENOMIC DNA]</scope>
    <source>
        <strain evidence="12">CCFEE 5527</strain>
    </source>
</reference>
<dbReference type="InterPro" id="IPR014854">
    <property type="entry name" value="Nse4_C"/>
</dbReference>
<dbReference type="OrthoDB" id="361242at2759"/>
<evidence type="ECO:0000256" key="3">
    <source>
        <dbReference type="ARBA" id="ARBA00022763"/>
    </source>
</evidence>
<keyword evidence="6 7" id="KW-0539">Nucleus</keyword>
<evidence type="ECO:0000313" key="12">
    <source>
        <dbReference type="Proteomes" id="UP000192596"/>
    </source>
</evidence>
<gene>
    <name evidence="11" type="ORF">B0A48_16294</name>
</gene>
<dbReference type="GO" id="GO:0006281">
    <property type="term" value="P:DNA repair"/>
    <property type="evidence" value="ECO:0007669"/>
    <property type="project" value="UniProtKB-UniRule"/>
</dbReference>
<proteinExistence type="inferred from homology"/>
<feature type="compositionally biased region" description="Polar residues" evidence="8">
    <location>
        <begin position="7"/>
        <end position="35"/>
    </location>
</feature>
<dbReference type="Proteomes" id="UP000192596">
    <property type="component" value="Unassembled WGS sequence"/>
</dbReference>
<evidence type="ECO:0000256" key="5">
    <source>
        <dbReference type="ARBA" id="ARBA00023204"/>
    </source>
</evidence>
<protein>
    <recommendedName>
        <fullName evidence="7">Non-structural maintenance of chromosomes element 4</fullName>
    </recommendedName>
</protein>
<name>A0A1V8SFY0_9PEZI</name>
<evidence type="ECO:0000259" key="10">
    <source>
        <dbReference type="Pfam" id="PF15412"/>
    </source>
</evidence>
<evidence type="ECO:0000313" key="11">
    <source>
        <dbReference type="EMBL" id="OQN97989.1"/>
    </source>
</evidence>
<evidence type="ECO:0000256" key="4">
    <source>
        <dbReference type="ARBA" id="ARBA00023172"/>
    </source>
</evidence>
<dbReference type="GO" id="GO:0005634">
    <property type="term" value="C:nucleus"/>
    <property type="evidence" value="ECO:0007669"/>
    <property type="project" value="UniProtKB-SubCell"/>
</dbReference>
<dbReference type="Pfam" id="PF15412">
    <property type="entry name" value="Nse4-Nse3_bdg"/>
    <property type="match status" value="1"/>
</dbReference>
<keyword evidence="5 7" id="KW-0234">DNA repair</keyword>
<dbReference type="PANTHER" id="PTHR16140">
    <property type="entry name" value="NON-STRUCTURAL MAINTENANCE OF CHROMOSOMES ELEMENT 4"/>
    <property type="match status" value="1"/>
</dbReference>
<dbReference type="AlphaFoldDB" id="A0A1V8SFY0"/>
<feature type="domain" description="Non-structural maintenance of chromosome element 4 C-terminal" evidence="9">
    <location>
        <begin position="361"/>
        <end position="447"/>
    </location>
</feature>
<comment type="similarity">
    <text evidence="2 7">Belongs to the NSE4 family.</text>
</comment>
<keyword evidence="4 7" id="KW-0233">DNA recombination</keyword>
<feature type="domain" description="Nse4/EID protein Nse3/MAGE-binding" evidence="10">
    <location>
        <begin position="156"/>
        <end position="228"/>
    </location>
</feature>
<evidence type="ECO:0000256" key="8">
    <source>
        <dbReference type="SAM" id="MobiDB-lite"/>
    </source>
</evidence>
<evidence type="ECO:0000259" key="9">
    <source>
        <dbReference type="Pfam" id="PF08743"/>
    </source>
</evidence>
<dbReference type="STRING" id="1507870.A0A1V8SFY0"/>
<comment type="function">
    <text evidence="7">Component of the SMC5-SMC6 complex, that promotes sister chromatid alignment after DNA damage and facilitates double-stranded DNA breaks (DSBs) repair via homologous recombination between sister chromatids.</text>
</comment>
<dbReference type="PANTHER" id="PTHR16140:SF0">
    <property type="entry name" value="NON-STRUCTURAL MAINTENANCE OF CHROMOSOMES ELEMENT 4"/>
    <property type="match status" value="1"/>
</dbReference>
<keyword evidence="12" id="KW-1185">Reference proteome</keyword>
<evidence type="ECO:0000256" key="2">
    <source>
        <dbReference type="ARBA" id="ARBA00008997"/>
    </source>
</evidence>